<keyword evidence="1" id="KW-0547">Nucleotide-binding</keyword>
<dbReference type="InterPro" id="IPR013815">
    <property type="entry name" value="ATP_grasp_subdomain_1"/>
</dbReference>
<sequence>MKKLESIESTGFLAVILGGNRGAYGLAQAFYEEYGIKSIVVSPYQTGPILHSMIIDYYSQSNIMNIEQLMSTFQQIEADFPNSKKLLFGSDDCYVELLINKREQFSNQWIVPYVEKETYEQVTDKSRFYDLCHQIGVPYPRTSIVKKAEQTFSLTFPVIIKPAQTPDFQILSFEGKQKVYICYDMQEASENISLIYQNGYQGELIVQEYIQGDDQSLGIVTAYVAKKDRKLKLVSFANVLVDDPTPSAIGNSLAGIVRKEPALMESIIKIVEASDFYGFATFDVKYDSDRGKYVFFELNGRLGSSNYYVTSAGNNVAKYYVDDFLLNQSIEGTNNEKEVLYTVLPKKLLLHMISNKEDKQKIKTFYQNKQVVRLLYASYEHHLKRKTYLMASALNYYKKLLLFPSLERKFLSNQEKHVFKSNLAQRLVKQTDTDSLFHKHNL</sequence>
<dbReference type="RefSeq" id="WP_126109558.1">
    <property type="nucleotide sequence ID" value="NZ_CP034465.1"/>
</dbReference>
<gene>
    <name evidence="3" type="ORF">EJN90_06350</name>
</gene>
<dbReference type="Gene3D" id="3.30.470.20">
    <property type="entry name" value="ATP-grasp fold, B domain"/>
    <property type="match status" value="1"/>
</dbReference>
<dbReference type="KEGG" id="jeh:EJN90_06350"/>
<organism evidence="3 4">
    <name type="scientific">Jeotgalibaca ciconiae</name>
    <dbReference type="NCBI Taxonomy" id="2496265"/>
    <lineage>
        <taxon>Bacteria</taxon>
        <taxon>Bacillati</taxon>
        <taxon>Bacillota</taxon>
        <taxon>Bacilli</taxon>
        <taxon>Lactobacillales</taxon>
        <taxon>Carnobacteriaceae</taxon>
        <taxon>Jeotgalibaca</taxon>
    </lineage>
</organism>
<keyword evidence="1" id="KW-0067">ATP-binding</keyword>
<name>A0A3Q9BLZ7_9LACT</name>
<proteinExistence type="predicted"/>
<evidence type="ECO:0000259" key="2">
    <source>
        <dbReference type="PROSITE" id="PS50975"/>
    </source>
</evidence>
<dbReference type="Gene3D" id="3.30.1490.20">
    <property type="entry name" value="ATP-grasp fold, A domain"/>
    <property type="match status" value="1"/>
</dbReference>
<evidence type="ECO:0000313" key="4">
    <source>
        <dbReference type="Proteomes" id="UP000273326"/>
    </source>
</evidence>
<protein>
    <submittedName>
        <fullName evidence="3">Carbamoyl phosphate synthase-like protein</fullName>
    </submittedName>
</protein>
<dbReference type="GO" id="GO:0046872">
    <property type="term" value="F:metal ion binding"/>
    <property type="evidence" value="ECO:0007669"/>
    <property type="project" value="InterPro"/>
</dbReference>
<dbReference type="InterPro" id="IPR011761">
    <property type="entry name" value="ATP-grasp"/>
</dbReference>
<dbReference type="OrthoDB" id="5420347at2"/>
<feature type="domain" description="ATP-grasp" evidence="2">
    <location>
        <begin position="129"/>
        <end position="325"/>
    </location>
</feature>
<dbReference type="EMBL" id="CP034465">
    <property type="protein sequence ID" value="AZP04290.1"/>
    <property type="molecule type" value="Genomic_DNA"/>
</dbReference>
<keyword evidence="4" id="KW-1185">Reference proteome</keyword>
<dbReference type="SUPFAM" id="SSF56059">
    <property type="entry name" value="Glutathione synthetase ATP-binding domain-like"/>
    <property type="match status" value="1"/>
</dbReference>
<dbReference type="GO" id="GO:0005524">
    <property type="term" value="F:ATP binding"/>
    <property type="evidence" value="ECO:0007669"/>
    <property type="project" value="UniProtKB-UniRule"/>
</dbReference>
<evidence type="ECO:0000313" key="3">
    <source>
        <dbReference type="EMBL" id="AZP04290.1"/>
    </source>
</evidence>
<dbReference type="PROSITE" id="PS50975">
    <property type="entry name" value="ATP_GRASP"/>
    <property type="match status" value="1"/>
</dbReference>
<dbReference type="Proteomes" id="UP000273326">
    <property type="component" value="Chromosome"/>
</dbReference>
<accession>A0A3Q9BLZ7</accession>
<evidence type="ECO:0000256" key="1">
    <source>
        <dbReference type="PROSITE-ProRule" id="PRU00409"/>
    </source>
</evidence>
<reference evidence="4" key="1">
    <citation type="submission" date="2018-12" db="EMBL/GenBank/DDBJ databases">
        <title>Complete genome sequencing of Jeotgalibaca sp. H21T32.</title>
        <authorList>
            <person name="Bae J.-W."/>
            <person name="Lee S.-Y."/>
        </authorList>
    </citation>
    <scope>NUCLEOTIDE SEQUENCE [LARGE SCALE GENOMIC DNA]</scope>
    <source>
        <strain evidence="4">H21T32</strain>
    </source>
</reference>
<dbReference type="AlphaFoldDB" id="A0A3Q9BLZ7"/>